<gene>
    <name evidence="7" type="ORF">Cvel_3482</name>
</gene>
<dbReference type="InterPro" id="IPR011989">
    <property type="entry name" value="ARM-like"/>
</dbReference>
<evidence type="ECO:0000313" key="7">
    <source>
        <dbReference type="EMBL" id="CEM14690.1"/>
    </source>
</evidence>
<protein>
    <recommendedName>
        <fullName evidence="8">Importin N-terminal domain-containing protein</fullName>
    </recommendedName>
</protein>
<comment type="subcellular location">
    <subcellularLocation>
        <location evidence="1">Cytoplasm</location>
    </subcellularLocation>
</comment>
<feature type="compositionally biased region" description="Basic and acidic residues" evidence="6">
    <location>
        <begin position="354"/>
        <end position="364"/>
    </location>
</feature>
<keyword evidence="2" id="KW-0813">Transport</keyword>
<organism evidence="7">
    <name type="scientific">Chromera velia CCMP2878</name>
    <dbReference type="NCBI Taxonomy" id="1169474"/>
    <lineage>
        <taxon>Eukaryota</taxon>
        <taxon>Sar</taxon>
        <taxon>Alveolata</taxon>
        <taxon>Colpodellida</taxon>
        <taxon>Chromeraceae</taxon>
        <taxon>Chromera</taxon>
    </lineage>
</organism>
<keyword evidence="3" id="KW-0963">Cytoplasm</keyword>
<dbReference type="AlphaFoldDB" id="A0A0G4FL38"/>
<evidence type="ECO:0000256" key="1">
    <source>
        <dbReference type="ARBA" id="ARBA00004496"/>
    </source>
</evidence>
<dbReference type="PANTHER" id="PTHR10527">
    <property type="entry name" value="IMPORTIN BETA"/>
    <property type="match status" value="1"/>
</dbReference>
<feature type="region of interest" description="Disordered" evidence="6">
    <location>
        <begin position="342"/>
        <end position="377"/>
    </location>
</feature>
<dbReference type="EMBL" id="CDMZ01000452">
    <property type="protein sequence ID" value="CEM14690.1"/>
    <property type="molecule type" value="Genomic_DNA"/>
</dbReference>
<keyword evidence="5" id="KW-0653">Protein transport</keyword>
<dbReference type="SUPFAM" id="SSF48371">
    <property type="entry name" value="ARM repeat"/>
    <property type="match status" value="1"/>
</dbReference>
<dbReference type="PhylomeDB" id="A0A0G4FL38"/>
<keyword evidence="4" id="KW-0677">Repeat</keyword>
<dbReference type="Gene3D" id="1.25.10.10">
    <property type="entry name" value="Leucine-rich Repeat Variant"/>
    <property type="match status" value="1"/>
</dbReference>
<sequence length="916" mass="101346">MWQPDQAALQEAVQLFQQATVPDNEVQKRVAQGMQMLEQHPDAMKYLSHIFLFQTSLAPQIRQMAGLQLKNLLIRALAPSEGTPDIAYVKGVIPQAIMDPQKVVRETGGSIITTIVTYGGIENWPEIMNSLFEAVQNQDQSIVEGALSTLQKICEDETDQYKHLEQGPFLVHCERTLIPTLLQMAMAQMPDAPVKEKLLRKSAVTCLNFFAAGNVNAFAPGEPLAQFLNNYWQVLGALALDTDASVRRPVCAGMVIMVHPDTIEATVLQALDPVVEFFVRCAQDQDYNVRLEALDFWPRALRYPAIAEPCRRILPSILPLLVENAQYSQWDYLSMTDRQTGLDNAAQPDEETDIAPRFHESKGCDDDDEEREEGTTTWGSGWTVRKAAALAMDNFAVRYQSEVLGPLLPRIDERLKSSNWEVQESAVLVLGAIAPGCLEGLAPHLPQVVEVLLKTTWHEQPLLRSISCWTLARFSGWVILPPQSQTFLPRLLEALLTRVLDSNKGVQEAACSAFATLEEAAGQLLVPFLSDIGQALGKAFDSYQARNQLLLYDAIGTLAQAVGPHIKRNETFTQLILPTLHRRFGTMKEDEYCLVALAECWIGILHALSESAGTPEAAASIQCVQPYIPDLVFRVRTVCTAHLAELEAWRQQRIATRPPGAFLEVGLDLLAAIVELLREQTLELVSSENHNFLPLLVHCCNDPSLQTKQSAFALVGDLAKHSHKVLDGILPQILPILVTHLDKTSTSVCNNASWAVGEICFKNPEVIRPHVNDIGGQLVRLIKRTNQHITLLQNACITLARIGSAWPQELAASLPEFLTPFCFIMKGARFDGEKINAFGGLVKLLKANPHALTADAFVPLADTLASSPPAHLPDVLRGDIAFILSSCKTQFNSQWDTLFQRLPQDSQSVLKTCYGL</sequence>
<dbReference type="VEuPathDB" id="CryptoDB:Cvel_3482"/>
<dbReference type="InterPro" id="IPR040122">
    <property type="entry name" value="Importin_beta"/>
</dbReference>
<reference evidence="7" key="1">
    <citation type="submission" date="2014-11" db="EMBL/GenBank/DDBJ databases">
        <authorList>
            <person name="Otto D Thomas"/>
            <person name="Naeem Raeece"/>
        </authorList>
    </citation>
    <scope>NUCLEOTIDE SEQUENCE</scope>
</reference>
<dbReference type="Pfam" id="PF13513">
    <property type="entry name" value="HEAT_EZ"/>
    <property type="match status" value="1"/>
</dbReference>
<evidence type="ECO:0000256" key="2">
    <source>
        <dbReference type="ARBA" id="ARBA00022448"/>
    </source>
</evidence>
<dbReference type="InterPro" id="IPR016024">
    <property type="entry name" value="ARM-type_fold"/>
</dbReference>
<accession>A0A0G4FL38</accession>
<name>A0A0G4FL38_9ALVE</name>
<dbReference type="GO" id="GO:0006606">
    <property type="term" value="P:protein import into nucleus"/>
    <property type="evidence" value="ECO:0007669"/>
    <property type="project" value="InterPro"/>
</dbReference>
<evidence type="ECO:0000256" key="3">
    <source>
        <dbReference type="ARBA" id="ARBA00022490"/>
    </source>
</evidence>
<evidence type="ECO:0008006" key="8">
    <source>
        <dbReference type="Google" id="ProtNLM"/>
    </source>
</evidence>
<evidence type="ECO:0000256" key="4">
    <source>
        <dbReference type="ARBA" id="ARBA00022737"/>
    </source>
</evidence>
<evidence type="ECO:0000256" key="5">
    <source>
        <dbReference type="ARBA" id="ARBA00022927"/>
    </source>
</evidence>
<dbReference type="GO" id="GO:0005737">
    <property type="term" value="C:cytoplasm"/>
    <property type="evidence" value="ECO:0007669"/>
    <property type="project" value="UniProtKB-SubCell"/>
</dbReference>
<evidence type="ECO:0000256" key="6">
    <source>
        <dbReference type="SAM" id="MobiDB-lite"/>
    </source>
</evidence>
<proteinExistence type="predicted"/>